<accession>A0A915Z3Y0</accession>
<dbReference type="AlphaFoldDB" id="A0A915Z3Y0"/>
<dbReference type="EMBL" id="CAGKOT010000015">
    <property type="protein sequence ID" value="CAB5360284.1"/>
    <property type="molecule type" value="Genomic_DNA"/>
</dbReference>
<organism evidence="1 2">
    <name type="scientific">Rhizophagus irregularis</name>
    <dbReference type="NCBI Taxonomy" id="588596"/>
    <lineage>
        <taxon>Eukaryota</taxon>
        <taxon>Fungi</taxon>
        <taxon>Fungi incertae sedis</taxon>
        <taxon>Mucoromycota</taxon>
        <taxon>Glomeromycotina</taxon>
        <taxon>Glomeromycetes</taxon>
        <taxon>Glomerales</taxon>
        <taxon>Glomeraceae</taxon>
        <taxon>Rhizophagus</taxon>
    </lineage>
</organism>
<sequence length="80" mass="9583">MERIKYYLDQFIYKKLHSAFVAITYKVLRKLNKKHRSIGVIPHLTFPKDYTPPEEYVNIIVQCHCATTKKRKIEDSIEEN</sequence>
<evidence type="ECO:0000313" key="1">
    <source>
        <dbReference type="EMBL" id="CAB5360284.1"/>
    </source>
</evidence>
<name>A0A915Z3Y0_9GLOM</name>
<proteinExistence type="predicted"/>
<protein>
    <submittedName>
        <fullName evidence="1">Uncharacterized protein</fullName>
    </submittedName>
</protein>
<comment type="caution">
    <text evidence="1">The sequence shown here is derived from an EMBL/GenBank/DDBJ whole genome shotgun (WGS) entry which is preliminary data.</text>
</comment>
<evidence type="ECO:0000313" key="2">
    <source>
        <dbReference type="Proteomes" id="UP000684084"/>
    </source>
</evidence>
<reference evidence="1" key="1">
    <citation type="submission" date="2020-05" db="EMBL/GenBank/DDBJ databases">
        <authorList>
            <person name="Rincon C."/>
            <person name="Sanders R I."/>
            <person name="Robbins C."/>
            <person name="Chaturvedi A."/>
        </authorList>
    </citation>
    <scope>NUCLEOTIDE SEQUENCE</scope>
    <source>
        <strain evidence="1">CHB12</strain>
    </source>
</reference>
<dbReference type="OrthoDB" id="10375304at2759"/>
<gene>
    <name evidence="1" type="ORF">CHRIB12_LOCUS8112</name>
</gene>
<dbReference type="Proteomes" id="UP000684084">
    <property type="component" value="Unassembled WGS sequence"/>
</dbReference>